<keyword evidence="2" id="KW-0808">Transferase</keyword>
<dbReference type="EMBL" id="JAIZAY010000007">
    <property type="protein sequence ID" value="KAJ8039337.1"/>
    <property type="molecule type" value="Genomic_DNA"/>
</dbReference>
<dbReference type="PANTHER" id="PTHR24416">
    <property type="entry name" value="TYROSINE-PROTEIN KINASE RECEPTOR"/>
    <property type="match status" value="1"/>
</dbReference>
<organism evidence="2 3">
    <name type="scientific">Holothuria leucospilota</name>
    <name type="common">Black long sea cucumber</name>
    <name type="synonym">Mertensiothuria leucospilota</name>
    <dbReference type="NCBI Taxonomy" id="206669"/>
    <lineage>
        <taxon>Eukaryota</taxon>
        <taxon>Metazoa</taxon>
        <taxon>Echinodermata</taxon>
        <taxon>Eleutherozoa</taxon>
        <taxon>Echinozoa</taxon>
        <taxon>Holothuroidea</taxon>
        <taxon>Aspidochirotacea</taxon>
        <taxon>Aspidochirotida</taxon>
        <taxon>Holothuriidae</taxon>
        <taxon>Holothuria</taxon>
    </lineage>
</organism>
<reference evidence="2" key="1">
    <citation type="submission" date="2021-10" db="EMBL/GenBank/DDBJ databases">
        <title>Tropical sea cucumber genome reveals ecological adaptation and Cuvierian tubules defense mechanism.</title>
        <authorList>
            <person name="Chen T."/>
        </authorList>
    </citation>
    <scope>NUCLEOTIDE SEQUENCE</scope>
    <source>
        <strain evidence="2">Nanhai2018</strain>
        <tissue evidence="2">Muscle</tissue>
    </source>
</reference>
<proteinExistence type="predicted"/>
<dbReference type="InterPro" id="IPR050122">
    <property type="entry name" value="RTK"/>
</dbReference>
<dbReference type="OrthoDB" id="4062651at2759"/>
<dbReference type="GO" id="GO:0005886">
    <property type="term" value="C:plasma membrane"/>
    <property type="evidence" value="ECO:0007669"/>
    <property type="project" value="TreeGrafter"/>
</dbReference>
<dbReference type="PRINTS" id="PR00109">
    <property type="entry name" value="TYRKINASE"/>
</dbReference>
<dbReference type="PROSITE" id="PS50011">
    <property type="entry name" value="PROTEIN_KINASE_DOM"/>
    <property type="match status" value="1"/>
</dbReference>
<dbReference type="Pfam" id="PF07714">
    <property type="entry name" value="PK_Tyr_Ser-Thr"/>
    <property type="match status" value="1"/>
</dbReference>
<feature type="domain" description="Protein kinase" evidence="1">
    <location>
        <begin position="1"/>
        <end position="77"/>
    </location>
</feature>
<evidence type="ECO:0000259" key="1">
    <source>
        <dbReference type="PROSITE" id="PS50011"/>
    </source>
</evidence>
<dbReference type="Gene3D" id="1.10.510.10">
    <property type="entry name" value="Transferase(Phosphotransferase) domain 1"/>
    <property type="match status" value="1"/>
</dbReference>
<dbReference type="InterPro" id="IPR011009">
    <property type="entry name" value="Kinase-like_dom_sf"/>
</dbReference>
<accession>A0A9Q1C6N1</accession>
<dbReference type="AlphaFoldDB" id="A0A9Q1C6N1"/>
<keyword evidence="2" id="KW-0418">Kinase</keyword>
<dbReference type="InterPro" id="IPR000719">
    <property type="entry name" value="Prot_kinase_dom"/>
</dbReference>
<dbReference type="Proteomes" id="UP001152320">
    <property type="component" value="Chromosome 7"/>
</dbReference>
<dbReference type="SUPFAM" id="SSF56112">
    <property type="entry name" value="Protein kinase-like (PK-like)"/>
    <property type="match status" value="1"/>
</dbReference>
<dbReference type="PANTHER" id="PTHR24416:SF611">
    <property type="entry name" value="TYROSINE-PROTEIN KINASE TRANSMEMBRANE RECEPTOR ROR"/>
    <property type="match status" value="1"/>
</dbReference>
<keyword evidence="3" id="KW-1185">Reference proteome</keyword>
<name>A0A9Q1C6N1_HOLLE</name>
<dbReference type="GO" id="GO:0007169">
    <property type="term" value="P:cell surface receptor protein tyrosine kinase signaling pathway"/>
    <property type="evidence" value="ECO:0007669"/>
    <property type="project" value="TreeGrafter"/>
</dbReference>
<dbReference type="InterPro" id="IPR001245">
    <property type="entry name" value="Ser-Thr/Tyr_kinase_cat_dom"/>
</dbReference>
<evidence type="ECO:0000313" key="2">
    <source>
        <dbReference type="EMBL" id="KAJ8039337.1"/>
    </source>
</evidence>
<dbReference type="GO" id="GO:0004714">
    <property type="term" value="F:transmembrane receptor protein tyrosine kinase activity"/>
    <property type="evidence" value="ECO:0007669"/>
    <property type="project" value="TreeGrafter"/>
</dbReference>
<comment type="caution">
    <text evidence="2">The sequence shown here is derived from an EMBL/GenBank/DDBJ whole genome shotgun (WGS) entry which is preliminary data.</text>
</comment>
<evidence type="ECO:0000313" key="3">
    <source>
        <dbReference type="Proteomes" id="UP001152320"/>
    </source>
</evidence>
<dbReference type="GO" id="GO:0005524">
    <property type="term" value="F:ATP binding"/>
    <property type="evidence" value="ECO:0007669"/>
    <property type="project" value="InterPro"/>
</dbReference>
<protein>
    <submittedName>
        <fullName evidence="2">Inactive tyrosine-protein kinase kin-32</fullName>
    </submittedName>
</protein>
<sequence length="77" mass="8694">MFNLNLQKFPPVAWLAPETIFLKDYSCASDMWNFAVVLWEIFSIGDIPYKGMTQSQVEQNIKQSVPLSQPPCCPGAL</sequence>
<gene>
    <name evidence="2" type="ORF">HOLleu_17018</name>
</gene>
<dbReference type="GO" id="GO:0043235">
    <property type="term" value="C:receptor complex"/>
    <property type="evidence" value="ECO:0007669"/>
    <property type="project" value="TreeGrafter"/>
</dbReference>